<keyword evidence="2" id="KW-0472">Membrane</keyword>
<evidence type="ECO:0000313" key="3">
    <source>
        <dbReference type="EMBL" id="MFD2238986.1"/>
    </source>
</evidence>
<comment type="caution">
    <text evidence="3">The sequence shown here is derived from an EMBL/GenBank/DDBJ whole genome shotgun (WGS) entry which is preliminary data.</text>
</comment>
<feature type="transmembrane region" description="Helical" evidence="2">
    <location>
        <begin position="12"/>
        <end position="29"/>
    </location>
</feature>
<reference evidence="4" key="1">
    <citation type="journal article" date="2019" name="Int. J. Syst. Evol. Microbiol.">
        <title>The Global Catalogue of Microorganisms (GCM) 10K type strain sequencing project: providing services to taxonomists for standard genome sequencing and annotation.</title>
        <authorList>
            <consortium name="The Broad Institute Genomics Platform"/>
            <consortium name="The Broad Institute Genome Sequencing Center for Infectious Disease"/>
            <person name="Wu L."/>
            <person name="Ma J."/>
        </authorList>
    </citation>
    <scope>NUCLEOTIDE SEQUENCE [LARGE SCALE GENOMIC DNA]</scope>
    <source>
        <strain evidence="4">ZS-35-S2</strain>
    </source>
</reference>
<name>A0ABW5CRN6_9HYPH</name>
<keyword evidence="4" id="KW-1185">Reference proteome</keyword>
<gene>
    <name evidence="3" type="ORF">ACFSKQ_16155</name>
</gene>
<protein>
    <submittedName>
        <fullName evidence="3">Septum formation initiator family protein</fullName>
    </submittedName>
</protein>
<keyword evidence="2" id="KW-1133">Transmembrane helix</keyword>
<dbReference type="Pfam" id="PF04977">
    <property type="entry name" value="DivIC"/>
    <property type="match status" value="1"/>
</dbReference>
<proteinExistence type="predicted"/>
<accession>A0ABW5CRN6</accession>
<dbReference type="EMBL" id="JBHUIJ010000023">
    <property type="protein sequence ID" value="MFD2238986.1"/>
    <property type="molecule type" value="Genomic_DNA"/>
</dbReference>
<dbReference type="Proteomes" id="UP001597371">
    <property type="component" value="Unassembled WGS sequence"/>
</dbReference>
<dbReference type="InterPro" id="IPR007060">
    <property type="entry name" value="FtsL/DivIC"/>
</dbReference>
<evidence type="ECO:0000313" key="4">
    <source>
        <dbReference type="Proteomes" id="UP001597371"/>
    </source>
</evidence>
<keyword evidence="2" id="KW-0812">Transmembrane</keyword>
<evidence type="ECO:0000256" key="2">
    <source>
        <dbReference type="SAM" id="Phobius"/>
    </source>
</evidence>
<evidence type="ECO:0000256" key="1">
    <source>
        <dbReference type="SAM" id="Coils"/>
    </source>
</evidence>
<keyword evidence="1" id="KW-0175">Coiled coil</keyword>
<feature type="coiled-coil region" evidence="1">
    <location>
        <begin position="41"/>
        <end position="75"/>
    </location>
</feature>
<sequence length="104" mass="12240">MQTRQKRQTRIGRLIVPAISILFLGYFAIQAQSGRYGTQAKEEFAQLLDQREAEYAKLLRQRERLEQRVQFLQDGSLERDMLDERTRRALSMVAEDEIVILDQP</sequence>
<organism evidence="3 4">
    <name type="scientific">Aureimonas populi</name>
    <dbReference type="NCBI Taxonomy" id="1701758"/>
    <lineage>
        <taxon>Bacteria</taxon>
        <taxon>Pseudomonadati</taxon>
        <taxon>Pseudomonadota</taxon>
        <taxon>Alphaproteobacteria</taxon>
        <taxon>Hyphomicrobiales</taxon>
        <taxon>Aurantimonadaceae</taxon>
        <taxon>Aureimonas</taxon>
    </lineage>
</organism>
<dbReference type="RefSeq" id="WP_209736283.1">
    <property type="nucleotide sequence ID" value="NZ_CP072611.1"/>
</dbReference>